<comment type="caution">
    <text evidence="4">The sequence shown here is derived from an EMBL/GenBank/DDBJ whole genome shotgun (WGS) entry which is preliminary data.</text>
</comment>
<dbReference type="InterPro" id="IPR002110">
    <property type="entry name" value="Ankyrin_rpt"/>
</dbReference>
<feature type="repeat" description="ANK" evidence="3">
    <location>
        <begin position="36"/>
        <end position="68"/>
    </location>
</feature>
<dbReference type="SMART" id="SM00248">
    <property type="entry name" value="ANK"/>
    <property type="match status" value="2"/>
</dbReference>
<dbReference type="PANTHER" id="PTHR24171:SF8">
    <property type="entry name" value="BRCA1-ASSOCIATED RING DOMAIN PROTEIN 1"/>
    <property type="match status" value="1"/>
</dbReference>
<gene>
    <name evidence="4" type="ORF">EJ04DRAFT_389255</name>
</gene>
<protein>
    <recommendedName>
        <fullName evidence="6">Ankyrin</fullName>
    </recommendedName>
</protein>
<keyword evidence="5" id="KW-1185">Reference proteome</keyword>
<evidence type="ECO:0008006" key="6">
    <source>
        <dbReference type="Google" id="ProtNLM"/>
    </source>
</evidence>
<evidence type="ECO:0000256" key="1">
    <source>
        <dbReference type="ARBA" id="ARBA00022737"/>
    </source>
</evidence>
<name>A0A9P4QQ95_9PLEO</name>
<dbReference type="OrthoDB" id="4772757at2759"/>
<evidence type="ECO:0000313" key="4">
    <source>
        <dbReference type="EMBL" id="KAF2730689.1"/>
    </source>
</evidence>
<dbReference type="Gene3D" id="1.25.40.20">
    <property type="entry name" value="Ankyrin repeat-containing domain"/>
    <property type="match status" value="1"/>
</dbReference>
<evidence type="ECO:0000256" key="3">
    <source>
        <dbReference type="PROSITE-ProRule" id="PRU00023"/>
    </source>
</evidence>
<dbReference type="GO" id="GO:0004842">
    <property type="term" value="F:ubiquitin-protein transferase activity"/>
    <property type="evidence" value="ECO:0007669"/>
    <property type="project" value="TreeGrafter"/>
</dbReference>
<accession>A0A9P4QQ95</accession>
<evidence type="ECO:0000313" key="5">
    <source>
        <dbReference type="Proteomes" id="UP000799444"/>
    </source>
</evidence>
<dbReference type="Pfam" id="PF12796">
    <property type="entry name" value="Ank_2"/>
    <property type="match status" value="1"/>
</dbReference>
<dbReference type="EMBL" id="ML996212">
    <property type="protein sequence ID" value="KAF2730689.1"/>
    <property type="molecule type" value="Genomic_DNA"/>
</dbReference>
<keyword evidence="2 3" id="KW-0040">ANK repeat</keyword>
<dbReference type="PANTHER" id="PTHR24171">
    <property type="entry name" value="ANKYRIN REPEAT DOMAIN-CONTAINING PROTEIN 39-RELATED"/>
    <property type="match status" value="1"/>
</dbReference>
<dbReference type="InterPro" id="IPR036770">
    <property type="entry name" value="Ankyrin_rpt-contain_sf"/>
</dbReference>
<feature type="non-terminal residue" evidence="4">
    <location>
        <position position="77"/>
    </location>
</feature>
<sequence>GAYNEALCAASINGNNAIVKMLLREGADPNVKGTGAHSNALCAASYKGHEAVVKVLLDNGADPNSDDREWYGSALHA</sequence>
<dbReference type="PROSITE" id="PS50297">
    <property type="entry name" value="ANK_REP_REGION"/>
    <property type="match status" value="1"/>
</dbReference>
<evidence type="ECO:0000256" key="2">
    <source>
        <dbReference type="ARBA" id="ARBA00023043"/>
    </source>
</evidence>
<feature type="repeat" description="ANK" evidence="3">
    <location>
        <begin position="2"/>
        <end position="34"/>
    </location>
</feature>
<dbReference type="SUPFAM" id="SSF48403">
    <property type="entry name" value="Ankyrin repeat"/>
    <property type="match status" value="1"/>
</dbReference>
<organism evidence="4 5">
    <name type="scientific">Polyplosphaeria fusca</name>
    <dbReference type="NCBI Taxonomy" id="682080"/>
    <lineage>
        <taxon>Eukaryota</taxon>
        <taxon>Fungi</taxon>
        <taxon>Dikarya</taxon>
        <taxon>Ascomycota</taxon>
        <taxon>Pezizomycotina</taxon>
        <taxon>Dothideomycetes</taxon>
        <taxon>Pleosporomycetidae</taxon>
        <taxon>Pleosporales</taxon>
        <taxon>Tetraplosphaeriaceae</taxon>
        <taxon>Polyplosphaeria</taxon>
    </lineage>
</organism>
<dbReference type="AlphaFoldDB" id="A0A9P4QQ95"/>
<feature type="non-terminal residue" evidence="4">
    <location>
        <position position="1"/>
    </location>
</feature>
<keyword evidence="1" id="KW-0677">Repeat</keyword>
<reference evidence="4" key="1">
    <citation type="journal article" date="2020" name="Stud. Mycol.">
        <title>101 Dothideomycetes genomes: a test case for predicting lifestyles and emergence of pathogens.</title>
        <authorList>
            <person name="Haridas S."/>
            <person name="Albert R."/>
            <person name="Binder M."/>
            <person name="Bloem J."/>
            <person name="Labutti K."/>
            <person name="Salamov A."/>
            <person name="Andreopoulos B."/>
            <person name="Baker S."/>
            <person name="Barry K."/>
            <person name="Bills G."/>
            <person name="Bluhm B."/>
            <person name="Cannon C."/>
            <person name="Castanera R."/>
            <person name="Culley D."/>
            <person name="Daum C."/>
            <person name="Ezra D."/>
            <person name="Gonzalez J."/>
            <person name="Henrissat B."/>
            <person name="Kuo A."/>
            <person name="Liang C."/>
            <person name="Lipzen A."/>
            <person name="Lutzoni F."/>
            <person name="Magnuson J."/>
            <person name="Mondo S."/>
            <person name="Nolan M."/>
            <person name="Ohm R."/>
            <person name="Pangilinan J."/>
            <person name="Park H.-J."/>
            <person name="Ramirez L."/>
            <person name="Alfaro M."/>
            <person name="Sun H."/>
            <person name="Tritt A."/>
            <person name="Yoshinaga Y."/>
            <person name="Zwiers L.-H."/>
            <person name="Turgeon B."/>
            <person name="Goodwin S."/>
            <person name="Spatafora J."/>
            <person name="Crous P."/>
            <person name="Grigoriev I."/>
        </authorList>
    </citation>
    <scope>NUCLEOTIDE SEQUENCE</scope>
    <source>
        <strain evidence="4">CBS 125425</strain>
    </source>
</reference>
<proteinExistence type="predicted"/>
<dbReference type="GO" id="GO:0085020">
    <property type="term" value="P:protein K6-linked ubiquitination"/>
    <property type="evidence" value="ECO:0007669"/>
    <property type="project" value="TreeGrafter"/>
</dbReference>
<dbReference type="PROSITE" id="PS50088">
    <property type="entry name" value="ANK_REPEAT"/>
    <property type="match status" value="2"/>
</dbReference>
<dbReference type="Proteomes" id="UP000799444">
    <property type="component" value="Unassembled WGS sequence"/>
</dbReference>